<dbReference type="Proteomes" id="UP000271889">
    <property type="component" value="Unassembled WGS sequence"/>
</dbReference>
<keyword evidence="2" id="KW-1185">Reference proteome</keyword>
<accession>A0A3P6SSQ7</accession>
<dbReference type="EMBL" id="UYRV01011403">
    <property type="protein sequence ID" value="VDK58104.1"/>
    <property type="molecule type" value="Genomic_DNA"/>
</dbReference>
<organism evidence="1 2">
    <name type="scientific">Cylicostephanus goldi</name>
    <name type="common">Nematode worm</name>
    <dbReference type="NCBI Taxonomy" id="71465"/>
    <lineage>
        <taxon>Eukaryota</taxon>
        <taxon>Metazoa</taxon>
        <taxon>Ecdysozoa</taxon>
        <taxon>Nematoda</taxon>
        <taxon>Chromadorea</taxon>
        <taxon>Rhabditida</taxon>
        <taxon>Rhabditina</taxon>
        <taxon>Rhabditomorpha</taxon>
        <taxon>Strongyloidea</taxon>
        <taxon>Strongylidae</taxon>
        <taxon>Cylicostephanus</taxon>
    </lineage>
</organism>
<evidence type="ECO:0000313" key="2">
    <source>
        <dbReference type="Proteomes" id="UP000271889"/>
    </source>
</evidence>
<protein>
    <submittedName>
        <fullName evidence="1">Uncharacterized protein</fullName>
    </submittedName>
</protein>
<dbReference type="OrthoDB" id="5806406at2759"/>
<dbReference type="AlphaFoldDB" id="A0A3P6SSQ7"/>
<sequence>MTDHIVDGCGDHVTALDTEPPAIEPLLDDGENVLQGVEEYFYELLIDMDMISRIRRTNPTQIQAGQMVLSREILRVWDLMYSHRFLQLHPDENRMQSEERH</sequence>
<proteinExistence type="predicted"/>
<evidence type="ECO:0000313" key="1">
    <source>
        <dbReference type="EMBL" id="VDK58104.1"/>
    </source>
</evidence>
<name>A0A3P6SSQ7_CYLGO</name>
<gene>
    <name evidence="1" type="ORF">CGOC_LOCUS4217</name>
</gene>
<reference evidence="1 2" key="1">
    <citation type="submission" date="2018-11" db="EMBL/GenBank/DDBJ databases">
        <authorList>
            <consortium name="Pathogen Informatics"/>
        </authorList>
    </citation>
    <scope>NUCLEOTIDE SEQUENCE [LARGE SCALE GENOMIC DNA]</scope>
</reference>